<name>A0AC34Q857_9BILA</name>
<evidence type="ECO:0000313" key="1">
    <source>
        <dbReference type="Proteomes" id="UP000887576"/>
    </source>
</evidence>
<accession>A0AC34Q857</accession>
<evidence type="ECO:0000313" key="2">
    <source>
        <dbReference type="WBParaSite" id="JU765_v2.g14018.t1"/>
    </source>
</evidence>
<reference evidence="2" key="1">
    <citation type="submission" date="2022-11" db="UniProtKB">
        <authorList>
            <consortium name="WormBaseParasite"/>
        </authorList>
    </citation>
    <scope>IDENTIFICATION</scope>
</reference>
<proteinExistence type="predicted"/>
<protein>
    <submittedName>
        <fullName evidence="2">Uncharacterized protein</fullName>
    </submittedName>
</protein>
<dbReference type="Proteomes" id="UP000887576">
    <property type="component" value="Unplaced"/>
</dbReference>
<sequence>IVDENMEIMNSFIKFKNSSDQLNFIENMRRLAYWAFGYDLELDPNEIKQLKIMMEKLELMEDLKIKQKMMEKLKNLEKDARIPKVVTCYFGGNEPKCERMS</sequence>
<organism evidence="1 2">
    <name type="scientific">Panagrolaimus sp. JU765</name>
    <dbReference type="NCBI Taxonomy" id="591449"/>
    <lineage>
        <taxon>Eukaryota</taxon>
        <taxon>Metazoa</taxon>
        <taxon>Ecdysozoa</taxon>
        <taxon>Nematoda</taxon>
        <taxon>Chromadorea</taxon>
        <taxon>Rhabditida</taxon>
        <taxon>Tylenchina</taxon>
        <taxon>Panagrolaimomorpha</taxon>
        <taxon>Panagrolaimoidea</taxon>
        <taxon>Panagrolaimidae</taxon>
        <taxon>Panagrolaimus</taxon>
    </lineage>
</organism>
<dbReference type="WBParaSite" id="JU765_v2.g14018.t1">
    <property type="protein sequence ID" value="JU765_v2.g14018.t1"/>
    <property type="gene ID" value="JU765_v2.g14018"/>
</dbReference>